<organism evidence="1 2">
    <name type="scientific">Prochlorothrix hollandica PCC 9006 = CALU 1027</name>
    <dbReference type="NCBI Taxonomy" id="317619"/>
    <lineage>
        <taxon>Bacteria</taxon>
        <taxon>Bacillati</taxon>
        <taxon>Cyanobacteriota</taxon>
        <taxon>Cyanophyceae</taxon>
        <taxon>Prochlorotrichales</taxon>
        <taxon>Prochlorotrichaceae</taxon>
        <taxon>Prochlorothrix</taxon>
    </lineage>
</organism>
<dbReference type="STRING" id="317619.GCA_000332315_01661"/>
<proteinExistence type="predicted"/>
<dbReference type="EMBL" id="AJTX02000007">
    <property type="protein sequence ID" value="KKI98678.1"/>
    <property type="molecule type" value="Genomic_DNA"/>
</dbReference>
<name>A0A0M2PVG5_PROHO</name>
<comment type="caution">
    <text evidence="1">The sequence shown here is derived from an EMBL/GenBank/DDBJ whole genome shotgun (WGS) entry which is preliminary data.</text>
</comment>
<evidence type="ECO:0000313" key="2">
    <source>
        <dbReference type="Proteomes" id="UP000034681"/>
    </source>
</evidence>
<gene>
    <name evidence="1" type="ORF">PROH_17660</name>
</gene>
<sequence length="323" mass="34748">MPDSLAYSFLQPYALQTWVLHHLHQGLGQWAAIAIHPPKTSGAIGPLSTAVQSLAQLPLGQLPLGRSYHPPQLSYHSALARRLQAHAPHAPALLLPHLAPQWPASAWAILPPSALVLEAGVSPWGVSVAAGRGWVWDLSGAALAHWLQGWLQCPPTPLSQSSSPPTSPWDPADPCLWQAQLAHGRCCQLLTLAQGLGWVTLAEAPSAGGHPLPRLASPHRIPWLTAHSPDSMLHLEHPSQWLLLDRALGLVDALAWKPGRSAPLLPQFLAALDQFQRHHPLAALHQSHPPETLDRCLGLIQLSQSLLRVVLEDISGAIAPADL</sequence>
<keyword evidence="2" id="KW-1185">Reference proteome</keyword>
<dbReference type="OrthoDB" id="9805987at2"/>
<dbReference type="Proteomes" id="UP000034681">
    <property type="component" value="Unassembled WGS sequence"/>
</dbReference>
<protein>
    <recommendedName>
        <fullName evidence="3">DALR anticodon binding domain-containing protein</fullName>
    </recommendedName>
</protein>
<dbReference type="eggNOG" id="COG0018">
    <property type="taxonomic scope" value="Bacteria"/>
</dbReference>
<evidence type="ECO:0000313" key="1">
    <source>
        <dbReference type="EMBL" id="KKI98678.1"/>
    </source>
</evidence>
<dbReference type="AlphaFoldDB" id="A0A0M2PVG5"/>
<reference evidence="1" key="1">
    <citation type="submission" date="2012-04" db="EMBL/GenBank/DDBJ databases">
        <authorList>
            <person name="Borisov I.G."/>
            <person name="Ivanikova N.V."/>
            <person name="Pinevich A.V."/>
        </authorList>
    </citation>
    <scope>NUCLEOTIDE SEQUENCE</scope>
    <source>
        <strain evidence="1">CALU 1027</strain>
    </source>
</reference>
<accession>A0A0M2PVG5</accession>
<dbReference type="RefSeq" id="WP_017712162.1">
    <property type="nucleotide sequence ID" value="NZ_KB235936.1"/>
</dbReference>
<evidence type="ECO:0008006" key="3">
    <source>
        <dbReference type="Google" id="ProtNLM"/>
    </source>
</evidence>